<protein>
    <submittedName>
        <fullName evidence="2">Uncharacterized protein</fullName>
    </submittedName>
</protein>
<dbReference type="EMBL" id="KN847534">
    <property type="protein sequence ID" value="KIW06800.1"/>
    <property type="molecule type" value="Genomic_DNA"/>
</dbReference>
<dbReference type="GeneID" id="27310453"/>
<reference evidence="2 3" key="1">
    <citation type="submission" date="2015-01" db="EMBL/GenBank/DDBJ databases">
        <title>The Genome Sequence of Ochroconis gallopava CBS43764.</title>
        <authorList>
            <consortium name="The Broad Institute Genomics Platform"/>
            <person name="Cuomo C."/>
            <person name="de Hoog S."/>
            <person name="Gorbushina A."/>
            <person name="Stielow B."/>
            <person name="Teixiera M."/>
            <person name="Abouelleil A."/>
            <person name="Chapman S.B."/>
            <person name="Priest M."/>
            <person name="Young S.K."/>
            <person name="Wortman J."/>
            <person name="Nusbaum C."/>
            <person name="Birren B."/>
        </authorList>
    </citation>
    <scope>NUCLEOTIDE SEQUENCE [LARGE SCALE GENOMIC DNA]</scope>
    <source>
        <strain evidence="2 3">CBS 43764</strain>
    </source>
</reference>
<dbReference type="AlphaFoldDB" id="A0A0D2AJP8"/>
<feature type="region of interest" description="Disordered" evidence="1">
    <location>
        <begin position="156"/>
        <end position="202"/>
    </location>
</feature>
<dbReference type="Proteomes" id="UP000053259">
    <property type="component" value="Unassembled WGS sequence"/>
</dbReference>
<dbReference type="OrthoDB" id="5325276at2759"/>
<sequence length="454" mass="50763">MIPSTSDGTAPKSWPCRLDLESHEPTLHLNKVDFNLSDELRHLTLPSNERSETRSNRVRFSEDVADRNLKTVRPDGLMPTNGRSTDVLDFDLPFYPRVVVEKSRYSEDVADRNMSIGVLSGLSNKTYNPKLAKHRKSEELLHPKSQSCSKNIIRTDVAQDPPVDVSQVKQPSKDSGSSTTKSTTGRTMDNSPASSFDTYSSKEVEEQVDFHTTILEDAKEARPRAVNAQSKPNADASSLCLNEVPDGRLEGKMPLISDCSVPKVTTTRMDRSTVADERGENVGTERELPPSSTGLDLNRKTDTEIVTKYEPPVKKETVQPIVHHVREEQITREIHHHDVFHRILPIREIEVLPAKHFRRAANGELEELPAGAMPGRANEVLSRLAVENTSQRESTSLGPRTFTASSLDYLPQDYEERVDADGVRRSHTTWIHAPVLEDGGRRTGQTQPLEIASR</sequence>
<keyword evidence="3" id="KW-1185">Reference proteome</keyword>
<feature type="compositionally biased region" description="Low complexity" evidence="1">
    <location>
        <begin position="173"/>
        <end position="187"/>
    </location>
</feature>
<evidence type="ECO:0000313" key="2">
    <source>
        <dbReference type="EMBL" id="KIW06800.1"/>
    </source>
</evidence>
<dbReference type="PANTHER" id="PTHR38703">
    <property type="entry name" value="CHROMOSOME 8, WHOLE GENOME SHOTGUN SEQUENCE"/>
    <property type="match status" value="1"/>
</dbReference>
<dbReference type="HOGENOM" id="CLU_602976_0_0_1"/>
<feature type="region of interest" description="Disordered" evidence="1">
    <location>
        <begin position="275"/>
        <end position="297"/>
    </location>
</feature>
<dbReference type="InParanoid" id="A0A0D2AJP8"/>
<dbReference type="VEuPathDB" id="FungiDB:PV09_02480"/>
<feature type="compositionally biased region" description="Basic and acidic residues" evidence="1">
    <location>
        <begin position="275"/>
        <end position="288"/>
    </location>
</feature>
<dbReference type="RefSeq" id="XP_016216669.1">
    <property type="nucleotide sequence ID" value="XM_016355533.1"/>
</dbReference>
<proteinExistence type="predicted"/>
<accession>A0A0D2AJP8</accession>
<organism evidence="2 3">
    <name type="scientific">Verruconis gallopava</name>
    <dbReference type="NCBI Taxonomy" id="253628"/>
    <lineage>
        <taxon>Eukaryota</taxon>
        <taxon>Fungi</taxon>
        <taxon>Dikarya</taxon>
        <taxon>Ascomycota</taxon>
        <taxon>Pezizomycotina</taxon>
        <taxon>Dothideomycetes</taxon>
        <taxon>Pleosporomycetidae</taxon>
        <taxon>Venturiales</taxon>
        <taxon>Sympoventuriaceae</taxon>
        <taxon>Verruconis</taxon>
    </lineage>
</organism>
<dbReference type="PANTHER" id="PTHR38703:SF1">
    <property type="entry name" value="ALLERGEN"/>
    <property type="match status" value="1"/>
</dbReference>
<name>A0A0D2AJP8_9PEZI</name>
<evidence type="ECO:0000313" key="3">
    <source>
        <dbReference type="Proteomes" id="UP000053259"/>
    </source>
</evidence>
<feature type="region of interest" description="Disordered" evidence="1">
    <location>
        <begin position="435"/>
        <end position="454"/>
    </location>
</feature>
<feature type="compositionally biased region" description="Polar residues" evidence="1">
    <location>
        <begin position="188"/>
        <end position="199"/>
    </location>
</feature>
<evidence type="ECO:0000256" key="1">
    <source>
        <dbReference type="SAM" id="MobiDB-lite"/>
    </source>
</evidence>
<gene>
    <name evidence="2" type="ORF">PV09_02480</name>
</gene>